<dbReference type="InterPro" id="IPR047955">
    <property type="entry name" value="DrmC-like"/>
</dbReference>
<dbReference type="EMBL" id="JACSQF010000008">
    <property type="protein sequence ID" value="MBD7980961.1"/>
    <property type="molecule type" value="Genomic_DNA"/>
</dbReference>
<comment type="caution">
    <text evidence="2">The sequence shown here is derived from an EMBL/GenBank/DDBJ whole genome shotgun (WGS) entry which is preliminary data.</text>
</comment>
<organism evidence="2 3">
    <name type="scientific">Oerskovia merdavium</name>
    <dbReference type="NCBI Taxonomy" id="2762227"/>
    <lineage>
        <taxon>Bacteria</taxon>
        <taxon>Bacillati</taxon>
        <taxon>Actinomycetota</taxon>
        <taxon>Actinomycetes</taxon>
        <taxon>Micrococcales</taxon>
        <taxon>Cellulomonadaceae</taxon>
        <taxon>Oerskovia</taxon>
    </lineage>
</organism>
<dbReference type="SUPFAM" id="SSF56024">
    <property type="entry name" value="Phospholipase D/nuclease"/>
    <property type="match status" value="1"/>
</dbReference>
<dbReference type="InterPro" id="IPR001736">
    <property type="entry name" value="PLipase_D/transphosphatidylase"/>
</dbReference>
<evidence type="ECO:0000313" key="2">
    <source>
        <dbReference type="EMBL" id="MBD7980961.1"/>
    </source>
</evidence>
<dbReference type="SMART" id="SM00155">
    <property type="entry name" value="PLDc"/>
    <property type="match status" value="1"/>
</dbReference>
<dbReference type="Gene3D" id="3.30.870.10">
    <property type="entry name" value="Endonuclease Chain A"/>
    <property type="match status" value="1"/>
</dbReference>
<gene>
    <name evidence="2" type="ORF">H9641_09575</name>
</gene>
<feature type="domain" description="PLD phosphodiesterase" evidence="1">
    <location>
        <begin position="180"/>
        <end position="207"/>
    </location>
</feature>
<dbReference type="InterPro" id="IPR025202">
    <property type="entry name" value="PLD-like_dom"/>
</dbReference>
<protein>
    <submittedName>
        <fullName evidence="2">Phospholipase</fullName>
    </submittedName>
</protein>
<evidence type="ECO:0000259" key="1">
    <source>
        <dbReference type="PROSITE" id="PS50035"/>
    </source>
</evidence>
<reference evidence="2 3" key="1">
    <citation type="submission" date="2020-08" db="EMBL/GenBank/DDBJ databases">
        <title>A Genomic Blueprint of the Chicken Gut Microbiome.</title>
        <authorList>
            <person name="Gilroy R."/>
            <person name="Ravi A."/>
            <person name="Getino M."/>
            <person name="Pursley I."/>
            <person name="Horton D.L."/>
            <person name="Alikhan N.-F."/>
            <person name="Baker D."/>
            <person name="Gharbi K."/>
            <person name="Hall N."/>
            <person name="Watson M."/>
            <person name="Adriaenssens E.M."/>
            <person name="Foster-Nyarko E."/>
            <person name="Jarju S."/>
            <person name="Secka A."/>
            <person name="Antonio M."/>
            <person name="Oren A."/>
            <person name="Chaudhuri R."/>
            <person name="La Ragione R.M."/>
            <person name="Hildebrand F."/>
            <person name="Pallen M.J."/>
        </authorList>
    </citation>
    <scope>NUCLEOTIDE SEQUENCE [LARGE SCALE GENOMIC DNA]</scope>
    <source>
        <strain evidence="2 3">Sa2CUA9</strain>
    </source>
</reference>
<name>A0ABR8TYV6_9CELL</name>
<dbReference type="Proteomes" id="UP000655570">
    <property type="component" value="Unassembled WGS sequence"/>
</dbReference>
<proteinExistence type="predicted"/>
<accession>A0ABR8TYV6</accession>
<sequence length="245" mass="26462">MASSAERQAFRDLGALLTGTEARLVSQALVDGSSVSTAFAMVESGRRYKALSLVKNAGLSHQRDTLAAVLTGIEGARSHVTRAETLWTMPGHVAGAGALTSRLVDLVARARTSVVCSTFNIQKSSGMWQALREVAHRPHLDVRVYLDGVAAAKGSGPTAVEIADWLSPATVLISKKFGGKPVRNHAKFLAVDHRWLVVTSANLSWSAEYANVELGVRLDDPGLTERVEREMRDAEDQVYQQVADR</sequence>
<evidence type="ECO:0000313" key="3">
    <source>
        <dbReference type="Proteomes" id="UP000655570"/>
    </source>
</evidence>
<dbReference type="NCBIfam" id="NF038319">
    <property type="entry name" value="DISARM_DrmC_I"/>
    <property type="match status" value="1"/>
</dbReference>
<dbReference type="RefSeq" id="WP_191803164.1">
    <property type="nucleotide sequence ID" value="NZ_JACSQF010000008.1"/>
</dbReference>
<keyword evidence="3" id="KW-1185">Reference proteome</keyword>
<dbReference type="PROSITE" id="PS50035">
    <property type="entry name" value="PLD"/>
    <property type="match status" value="1"/>
</dbReference>
<dbReference type="Pfam" id="PF13091">
    <property type="entry name" value="PLDc_2"/>
    <property type="match status" value="1"/>
</dbReference>